<sequence>MEKRNETTCDKQQIKIQQIPGLVYIPEYIDITLEEYLLTQIYNQSIAKWKKLANRRLQNWGGIPHEKGMISTKLPYWLQNIATRLQQDGFFPTTPNHVLINEYLPGQGIEPHEDGPIYYSCAAILSLESEIVMDFYAKRVKSETAEGTREYAGSLLLQPRSLLIMRESAYVDYLHGIQESFYFTKGSWLLNYCCCGKEEERQVDRKKRVSLTFRLVTKTIPNVVRLGK</sequence>
<evidence type="ECO:0000256" key="7">
    <source>
        <dbReference type="ARBA" id="ARBA00023242"/>
    </source>
</evidence>
<dbReference type="InterPro" id="IPR005123">
    <property type="entry name" value="Oxoglu/Fe-dep_dioxygenase_dom"/>
</dbReference>
<dbReference type="InterPro" id="IPR032862">
    <property type="entry name" value="ALKBH6"/>
</dbReference>
<comment type="caution">
    <text evidence="9">The sequence shown here is derived from an EMBL/GenBank/DDBJ whole genome shotgun (WGS) entry which is preliminary data.</text>
</comment>
<evidence type="ECO:0000256" key="2">
    <source>
        <dbReference type="ARBA" id="ARBA00007879"/>
    </source>
</evidence>
<evidence type="ECO:0000313" key="10">
    <source>
        <dbReference type="Proteomes" id="UP001300502"/>
    </source>
</evidence>
<dbReference type="InterPro" id="IPR037151">
    <property type="entry name" value="AlkB-like_sf"/>
</dbReference>
<keyword evidence="10" id="KW-1185">Reference proteome</keyword>
<comment type="similarity">
    <text evidence="2">Belongs to the alkB family.</text>
</comment>
<dbReference type="GO" id="GO:0051213">
    <property type="term" value="F:dioxygenase activity"/>
    <property type="evidence" value="ECO:0007669"/>
    <property type="project" value="UniProtKB-KW"/>
</dbReference>
<evidence type="ECO:0000256" key="5">
    <source>
        <dbReference type="ARBA" id="ARBA00023002"/>
    </source>
</evidence>
<keyword evidence="3" id="KW-0479">Metal-binding</keyword>
<dbReference type="EMBL" id="JANCYU010000031">
    <property type="protein sequence ID" value="KAK4525532.1"/>
    <property type="molecule type" value="Genomic_DNA"/>
</dbReference>
<dbReference type="SUPFAM" id="SSF51197">
    <property type="entry name" value="Clavaminate synthase-like"/>
    <property type="match status" value="1"/>
</dbReference>
<gene>
    <name evidence="9" type="ORF">GAYE_SCF13G3440</name>
</gene>
<evidence type="ECO:0000313" key="9">
    <source>
        <dbReference type="EMBL" id="KAK4525532.1"/>
    </source>
</evidence>
<name>A0AAV9IDR9_9RHOD</name>
<proteinExistence type="inferred from homology"/>
<dbReference type="AlphaFoldDB" id="A0AAV9IDR9"/>
<dbReference type="Proteomes" id="UP001300502">
    <property type="component" value="Unassembled WGS sequence"/>
</dbReference>
<protein>
    <recommendedName>
        <fullName evidence="8">Fe2OG dioxygenase domain-containing protein</fullName>
    </recommendedName>
</protein>
<comment type="subcellular location">
    <subcellularLocation>
        <location evidence="1">Nucleus</location>
    </subcellularLocation>
</comment>
<dbReference type="PROSITE" id="PS51471">
    <property type="entry name" value="FE2OG_OXY"/>
    <property type="match status" value="1"/>
</dbReference>
<keyword evidence="4" id="KW-0223">Dioxygenase</keyword>
<evidence type="ECO:0000256" key="4">
    <source>
        <dbReference type="ARBA" id="ARBA00022964"/>
    </source>
</evidence>
<dbReference type="GO" id="GO:0046872">
    <property type="term" value="F:metal ion binding"/>
    <property type="evidence" value="ECO:0007669"/>
    <property type="project" value="UniProtKB-KW"/>
</dbReference>
<evidence type="ECO:0000256" key="3">
    <source>
        <dbReference type="ARBA" id="ARBA00022723"/>
    </source>
</evidence>
<evidence type="ECO:0000256" key="6">
    <source>
        <dbReference type="ARBA" id="ARBA00023004"/>
    </source>
</evidence>
<organism evidence="9 10">
    <name type="scientific">Galdieria yellowstonensis</name>
    <dbReference type="NCBI Taxonomy" id="3028027"/>
    <lineage>
        <taxon>Eukaryota</taxon>
        <taxon>Rhodophyta</taxon>
        <taxon>Bangiophyceae</taxon>
        <taxon>Galdieriales</taxon>
        <taxon>Galdieriaceae</taxon>
        <taxon>Galdieria</taxon>
    </lineage>
</organism>
<dbReference type="Pfam" id="PF13532">
    <property type="entry name" value="2OG-FeII_Oxy_2"/>
    <property type="match status" value="1"/>
</dbReference>
<dbReference type="GO" id="GO:0005634">
    <property type="term" value="C:nucleus"/>
    <property type="evidence" value="ECO:0007669"/>
    <property type="project" value="UniProtKB-SubCell"/>
</dbReference>
<accession>A0AAV9IDR9</accession>
<dbReference type="Gene3D" id="2.60.120.590">
    <property type="entry name" value="Alpha-ketoglutarate-dependent dioxygenase AlkB-like"/>
    <property type="match status" value="1"/>
</dbReference>
<dbReference type="PANTHER" id="PTHR46030:SF1">
    <property type="entry name" value="ALPHA-KETOGLUTARATE-DEPENDENT DIOXYGENASE ALKB HOMOLOG 6"/>
    <property type="match status" value="1"/>
</dbReference>
<evidence type="ECO:0000259" key="8">
    <source>
        <dbReference type="PROSITE" id="PS51471"/>
    </source>
</evidence>
<dbReference type="PANTHER" id="PTHR46030">
    <property type="entry name" value="ALPHA-KETOGLUTARATE-DEPENDENT DIOXYGENASE ALKB HOMOLOG 6"/>
    <property type="match status" value="1"/>
</dbReference>
<evidence type="ECO:0000256" key="1">
    <source>
        <dbReference type="ARBA" id="ARBA00004123"/>
    </source>
</evidence>
<keyword evidence="6" id="KW-0408">Iron</keyword>
<keyword evidence="5" id="KW-0560">Oxidoreductase</keyword>
<dbReference type="InterPro" id="IPR027450">
    <property type="entry name" value="AlkB-like"/>
</dbReference>
<keyword evidence="7" id="KW-0539">Nucleus</keyword>
<reference evidence="9 10" key="1">
    <citation type="submission" date="2022-07" db="EMBL/GenBank/DDBJ databases">
        <title>Genome-wide signatures of adaptation to extreme environments.</title>
        <authorList>
            <person name="Cho C.H."/>
            <person name="Yoon H.S."/>
        </authorList>
    </citation>
    <scope>NUCLEOTIDE SEQUENCE [LARGE SCALE GENOMIC DNA]</scope>
    <source>
        <strain evidence="9 10">108.79 E11</strain>
    </source>
</reference>
<feature type="domain" description="Fe2OG dioxygenase" evidence="8">
    <location>
        <begin position="94"/>
        <end position="217"/>
    </location>
</feature>